<dbReference type="NCBIfam" id="TIGR00431">
    <property type="entry name" value="TruB"/>
    <property type="match status" value="1"/>
</dbReference>
<accession>A0ABM1SPS2</accession>
<dbReference type="RefSeq" id="XP_022245628.1">
    <property type="nucleotide sequence ID" value="XM_022389920.1"/>
</dbReference>
<reference evidence="8" key="1">
    <citation type="submission" date="2025-08" db="UniProtKB">
        <authorList>
            <consortium name="RefSeq"/>
        </authorList>
    </citation>
    <scope>IDENTIFICATION</scope>
    <source>
        <tissue evidence="8">Muscle</tissue>
    </source>
</reference>
<evidence type="ECO:0000259" key="6">
    <source>
        <dbReference type="Pfam" id="PF16198"/>
    </source>
</evidence>
<feature type="domain" description="Pseudouridine synthase II N-terminal" evidence="5">
    <location>
        <begin position="54"/>
        <end position="195"/>
    </location>
</feature>
<organism evidence="7 8">
    <name type="scientific">Limulus polyphemus</name>
    <name type="common">Atlantic horseshoe crab</name>
    <dbReference type="NCBI Taxonomy" id="6850"/>
    <lineage>
        <taxon>Eukaryota</taxon>
        <taxon>Metazoa</taxon>
        <taxon>Ecdysozoa</taxon>
        <taxon>Arthropoda</taxon>
        <taxon>Chelicerata</taxon>
        <taxon>Merostomata</taxon>
        <taxon>Xiphosura</taxon>
        <taxon>Limulidae</taxon>
        <taxon>Limulus</taxon>
    </lineage>
</organism>
<evidence type="ECO:0000256" key="2">
    <source>
        <dbReference type="ARBA" id="ARBA00012787"/>
    </source>
</evidence>
<dbReference type="EC" id="5.4.99.25" evidence="2"/>
<evidence type="ECO:0000256" key="3">
    <source>
        <dbReference type="ARBA" id="ARBA00022694"/>
    </source>
</evidence>
<dbReference type="InterPro" id="IPR020103">
    <property type="entry name" value="PsdUridine_synth_cat_dom_sf"/>
</dbReference>
<dbReference type="SUPFAM" id="SSF55120">
    <property type="entry name" value="Pseudouridine synthase"/>
    <property type="match status" value="1"/>
</dbReference>
<name>A0ABM1SPS2_LIMPO</name>
<sequence length="266" mass="29962">MLQNFKDPRKMAKSLKGIFSVYKEKGMTSMDVLRFLRLQIEDDLGLNTDMYGVRFGHGGILDHSACGVLAVALGSKCKKLRWFYHGDKKYSAVGCLGISTDTYDTSGKIIGEKPFDNVTKEMIGDAIKQFEGKILQKPPPYCALKLDRIRFSDLIGNGIDVSPEPRYVHCHSISCREFNPPYFSLDIHCGGGFYVRSLVHDLGLALGSCAHVAELERTQHGPFTVKDALRQYQWSYTEVMEAVTKANEMCEKYFITTKNQMTDNES</sequence>
<evidence type="ECO:0000256" key="4">
    <source>
        <dbReference type="ARBA" id="ARBA00023235"/>
    </source>
</evidence>
<dbReference type="Gene3D" id="3.30.2350.10">
    <property type="entry name" value="Pseudouridine synthase"/>
    <property type="match status" value="1"/>
</dbReference>
<keyword evidence="3" id="KW-0819">tRNA processing</keyword>
<gene>
    <name evidence="8" type="primary">LOC106462601</name>
</gene>
<dbReference type="GeneID" id="106462601"/>
<dbReference type="PANTHER" id="PTHR13767">
    <property type="entry name" value="TRNA-PSEUDOURIDINE SYNTHASE"/>
    <property type="match status" value="1"/>
</dbReference>
<dbReference type="Pfam" id="PF16198">
    <property type="entry name" value="TruB_C_2"/>
    <property type="match status" value="1"/>
</dbReference>
<evidence type="ECO:0000259" key="5">
    <source>
        <dbReference type="Pfam" id="PF01509"/>
    </source>
</evidence>
<comment type="similarity">
    <text evidence="1">Belongs to the pseudouridine synthase TruB family.</text>
</comment>
<evidence type="ECO:0000256" key="1">
    <source>
        <dbReference type="ARBA" id="ARBA00008999"/>
    </source>
</evidence>
<keyword evidence="7" id="KW-1185">Reference proteome</keyword>
<keyword evidence="4" id="KW-0413">Isomerase</keyword>
<feature type="domain" description="tRNA pseudouridylate synthase B C-terminal" evidence="6">
    <location>
        <begin position="196"/>
        <end position="228"/>
    </location>
</feature>
<evidence type="ECO:0000313" key="8">
    <source>
        <dbReference type="RefSeq" id="XP_022245628.1"/>
    </source>
</evidence>
<protein>
    <recommendedName>
        <fullName evidence="2">tRNA pseudouridine(55) synthase</fullName>
        <ecNumber evidence="2">5.4.99.25</ecNumber>
    </recommendedName>
</protein>
<dbReference type="Pfam" id="PF01509">
    <property type="entry name" value="TruB_N"/>
    <property type="match status" value="1"/>
</dbReference>
<dbReference type="InterPro" id="IPR014780">
    <property type="entry name" value="tRNA_psdUridine_synth_TruB"/>
</dbReference>
<dbReference type="InterPro" id="IPR032819">
    <property type="entry name" value="TruB_C"/>
</dbReference>
<proteinExistence type="inferred from homology"/>
<dbReference type="Proteomes" id="UP000694941">
    <property type="component" value="Unplaced"/>
</dbReference>
<dbReference type="InterPro" id="IPR002501">
    <property type="entry name" value="PsdUridine_synth_N"/>
</dbReference>
<dbReference type="PANTHER" id="PTHR13767:SF2">
    <property type="entry name" value="PSEUDOURIDYLATE SYNTHASE TRUB1"/>
    <property type="match status" value="1"/>
</dbReference>
<evidence type="ECO:0000313" key="7">
    <source>
        <dbReference type="Proteomes" id="UP000694941"/>
    </source>
</evidence>